<comment type="similarity">
    <text evidence="3 8">Belongs to the flavodoxin family.</text>
</comment>
<gene>
    <name evidence="10" type="ORF">AN964_12905</name>
</gene>
<dbReference type="RefSeq" id="WP_055740070.1">
    <property type="nucleotide sequence ID" value="NZ_JAAIWL010000030.1"/>
</dbReference>
<evidence type="ECO:0000256" key="1">
    <source>
        <dbReference type="ARBA" id="ARBA00001917"/>
    </source>
</evidence>
<dbReference type="EMBL" id="LJJC01000004">
    <property type="protein sequence ID" value="KQL54302.1"/>
    <property type="molecule type" value="Genomic_DNA"/>
</dbReference>
<dbReference type="InterPro" id="IPR010087">
    <property type="entry name" value="Flav_short"/>
</dbReference>
<dbReference type="GO" id="GO:0010181">
    <property type="term" value="F:FMN binding"/>
    <property type="evidence" value="ECO:0007669"/>
    <property type="project" value="UniProtKB-UniRule"/>
</dbReference>
<dbReference type="InterPro" id="IPR008254">
    <property type="entry name" value="Flavodoxin/NO_synth"/>
</dbReference>
<dbReference type="InterPro" id="IPR001226">
    <property type="entry name" value="Flavodoxin_CS"/>
</dbReference>
<reference evidence="10 11" key="1">
    <citation type="submission" date="2015-09" db="EMBL/GenBank/DDBJ databases">
        <title>Genome sequencing project for genomic taxonomy and phylogenomics of Bacillus-like bacteria.</title>
        <authorList>
            <person name="Liu B."/>
            <person name="Wang J."/>
            <person name="Zhu Y."/>
            <person name="Liu G."/>
            <person name="Chen Q."/>
            <person name="Chen Z."/>
            <person name="Lan J."/>
            <person name="Che J."/>
            <person name="Ge C."/>
            <person name="Shi H."/>
            <person name="Pan Z."/>
            <person name="Liu X."/>
        </authorList>
    </citation>
    <scope>NUCLEOTIDE SEQUENCE [LARGE SCALE GENOMIC DNA]</scope>
    <source>
        <strain evidence="10 11">LMG 18435</strain>
    </source>
</reference>
<organism evidence="10 11">
    <name type="scientific">Heyndrickxia shackletonii</name>
    <dbReference type="NCBI Taxonomy" id="157838"/>
    <lineage>
        <taxon>Bacteria</taxon>
        <taxon>Bacillati</taxon>
        <taxon>Bacillota</taxon>
        <taxon>Bacilli</taxon>
        <taxon>Bacillales</taxon>
        <taxon>Bacillaceae</taxon>
        <taxon>Heyndrickxia</taxon>
    </lineage>
</organism>
<comment type="caution">
    <text evidence="10">The sequence shown here is derived from an EMBL/GenBank/DDBJ whole genome shotgun (WGS) entry which is preliminary data.</text>
</comment>
<dbReference type="InterPro" id="IPR050619">
    <property type="entry name" value="Flavodoxin"/>
</dbReference>
<comment type="cofactor">
    <cofactor evidence="1 8">
        <name>FMN</name>
        <dbReference type="ChEBI" id="CHEBI:58210"/>
    </cofactor>
</comment>
<dbReference type="InterPro" id="IPR001094">
    <property type="entry name" value="Flavdoxin-like"/>
</dbReference>
<dbReference type="PROSITE" id="PS50902">
    <property type="entry name" value="FLAVODOXIN_LIKE"/>
    <property type="match status" value="1"/>
</dbReference>
<evidence type="ECO:0000313" key="11">
    <source>
        <dbReference type="Proteomes" id="UP000051888"/>
    </source>
</evidence>
<proteinExistence type="inferred from homology"/>
<evidence type="ECO:0000256" key="3">
    <source>
        <dbReference type="ARBA" id="ARBA00005267"/>
    </source>
</evidence>
<dbReference type="PATRIC" id="fig|157838.3.peg.2864"/>
<evidence type="ECO:0000256" key="7">
    <source>
        <dbReference type="ARBA" id="ARBA00022982"/>
    </source>
</evidence>
<dbReference type="InterPro" id="IPR029039">
    <property type="entry name" value="Flavoprotein-like_sf"/>
</dbReference>
<dbReference type="PROSITE" id="PS00201">
    <property type="entry name" value="FLAVODOXIN"/>
    <property type="match status" value="1"/>
</dbReference>
<accession>A0A0Q3TJX7</accession>
<evidence type="ECO:0000256" key="5">
    <source>
        <dbReference type="ARBA" id="ARBA00022630"/>
    </source>
</evidence>
<dbReference type="AlphaFoldDB" id="A0A0Q3TJX7"/>
<keyword evidence="4 8" id="KW-0813">Transport</keyword>
<dbReference type="GO" id="GO:0009055">
    <property type="term" value="F:electron transfer activity"/>
    <property type="evidence" value="ECO:0007669"/>
    <property type="project" value="UniProtKB-UniRule"/>
</dbReference>
<dbReference type="Pfam" id="PF00258">
    <property type="entry name" value="Flavodoxin_1"/>
    <property type="match status" value="1"/>
</dbReference>
<dbReference type="NCBIfam" id="NF005246">
    <property type="entry name" value="PRK06756.1"/>
    <property type="match status" value="1"/>
</dbReference>
<evidence type="ECO:0000256" key="2">
    <source>
        <dbReference type="ARBA" id="ARBA00003297"/>
    </source>
</evidence>
<keyword evidence="7 8" id="KW-0249">Electron transport</keyword>
<dbReference type="PANTHER" id="PTHR42809">
    <property type="entry name" value="FLAVODOXIN 2"/>
    <property type="match status" value="1"/>
</dbReference>
<dbReference type="PANTHER" id="PTHR42809:SF1">
    <property type="entry name" value="FLAVODOXIN 1"/>
    <property type="match status" value="1"/>
</dbReference>
<dbReference type="OrthoDB" id="9790745at2"/>
<dbReference type="STRING" id="157838.AN964_12905"/>
<evidence type="ECO:0000256" key="4">
    <source>
        <dbReference type="ARBA" id="ARBA00022448"/>
    </source>
</evidence>
<keyword evidence="11" id="KW-1185">Reference proteome</keyword>
<keyword evidence="6 8" id="KW-0288">FMN</keyword>
<dbReference type="Proteomes" id="UP000051888">
    <property type="component" value="Unassembled WGS sequence"/>
</dbReference>
<dbReference type="NCBIfam" id="TIGR01753">
    <property type="entry name" value="flav_short"/>
    <property type="match status" value="1"/>
</dbReference>
<protein>
    <recommendedName>
        <fullName evidence="8">Flavodoxin</fullName>
    </recommendedName>
</protein>
<dbReference type="NCBIfam" id="NF005216">
    <property type="entry name" value="PRK06703.1"/>
    <property type="match status" value="1"/>
</dbReference>
<dbReference type="Gene3D" id="3.40.50.360">
    <property type="match status" value="1"/>
</dbReference>
<comment type="function">
    <text evidence="2 8">Low-potential electron donor to a number of redox enzymes.</text>
</comment>
<dbReference type="GO" id="GO:0016651">
    <property type="term" value="F:oxidoreductase activity, acting on NAD(P)H"/>
    <property type="evidence" value="ECO:0007669"/>
    <property type="project" value="UniProtKB-ARBA"/>
</dbReference>
<keyword evidence="5 8" id="KW-0285">Flavoprotein</keyword>
<sequence>MKKILIIYASMTGNTEVMAEIIEQSLTEEGLHVTVKEALRTKPKEMLKYDGVLLGAYTYEGGEIGDEFMLFYEDMEQVDLTGKIMAVFGSGDTFYKDTFCVAVDTVTEKLHELGANVVLDGLKVDLVPAGEDEDRCWKFGKDFAEKVKELIPS</sequence>
<evidence type="ECO:0000259" key="9">
    <source>
        <dbReference type="PROSITE" id="PS50902"/>
    </source>
</evidence>
<dbReference type="PRINTS" id="PR00369">
    <property type="entry name" value="FLAVODOXIN"/>
</dbReference>
<name>A0A0Q3TJX7_9BACI</name>
<dbReference type="SUPFAM" id="SSF52218">
    <property type="entry name" value="Flavoproteins"/>
    <property type="match status" value="1"/>
</dbReference>
<feature type="domain" description="Flavodoxin-like" evidence="9">
    <location>
        <begin position="4"/>
        <end position="144"/>
    </location>
</feature>
<evidence type="ECO:0000313" key="10">
    <source>
        <dbReference type="EMBL" id="KQL54302.1"/>
    </source>
</evidence>
<evidence type="ECO:0000256" key="8">
    <source>
        <dbReference type="RuleBase" id="RU367037"/>
    </source>
</evidence>
<evidence type="ECO:0000256" key="6">
    <source>
        <dbReference type="ARBA" id="ARBA00022643"/>
    </source>
</evidence>